<organism evidence="2 3">
    <name type="scientific">Calorimonas adulescens</name>
    <dbReference type="NCBI Taxonomy" id="2606906"/>
    <lineage>
        <taxon>Bacteria</taxon>
        <taxon>Bacillati</taxon>
        <taxon>Bacillota</taxon>
        <taxon>Clostridia</taxon>
        <taxon>Thermoanaerobacterales</taxon>
        <taxon>Thermoanaerobacteraceae</taxon>
        <taxon>Calorimonas</taxon>
    </lineage>
</organism>
<proteinExistence type="inferred from homology"/>
<dbReference type="InterPro" id="IPR007607">
    <property type="entry name" value="BacA/B"/>
</dbReference>
<sequence length="139" mass="14476">MSWGVSNIFGKRTVVSTNSDKITTLIGSETSITGNIKSEGTLRIDGILNGGIETSGDVIIGENSVVTGDIKAANTVIAGRLNGNIDCSGTVSIGSSGKVFGDIKSYNLRIVEGAIIEGRCSIRNEDDHTVFLNSSKEPA</sequence>
<comment type="caution">
    <text evidence="2">The sequence shown here is derived from an EMBL/GenBank/DDBJ whole genome shotgun (WGS) entry which is preliminary data.</text>
</comment>
<accession>A0A5D8QIA4</accession>
<dbReference type="AlphaFoldDB" id="A0A5D8QIA4"/>
<dbReference type="PANTHER" id="PTHR35024">
    <property type="entry name" value="HYPOTHETICAL CYTOSOLIC PROTEIN"/>
    <property type="match status" value="1"/>
</dbReference>
<gene>
    <name evidence="2" type="ORF">FWJ32_01590</name>
</gene>
<protein>
    <submittedName>
        <fullName evidence="2">Polymer-forming cytoskeletal protein</fullName>
    </submittedName>
</protein>
<dbReference type="Pfam" id="PF04519">
    <property type="entry name" value="Bactofilin"/>
    <property type="match status" value="1"/>
</dbReference>
<evidence type="ECO:0000313" key="3">
    <source>
        <dbReference type="Proteomes" id="UP000322976"/>
    </source>
</evidence>
<comment type="similarity">
    <text evidence="1">Belongs to the bactofilin family.</text>
</comment>
<evidence type="ECO:0000256" key="1">
    <source>
        <dbReference type="ARBA" id="ARBA00044755"/>
    </source>
</evidence>
<reference evidence="2 3" key="1">
    <citation type="submission" date="2019-08" db="EMBL/GenBank/DDBJ databases">
        <title>Calorimonas adulescens gen. nov., sp. nov., an anaerobic thermophilic bacterium from Sakhalin hot spring.</title>
        <authorList>
            <person name="Khomyakova M.A."/>
            <person name="Merkel A.Y."/>
            <person name="Novikov A."/>
            <person name="Bonch-Osmolovskaya E.A."/>
            <person name="Slobodkin A.I."/>
        </authorList>
    </citation>
    <scope>NUCLEOTIDE SEQUENCE [LARGE SCALE GENOMIC DNA]</scope>
    <source>
        <strain evidence="2 3">A05MB</strain>
    </source>
</reference>
<name>A0A5D8QIA4_9THEO</name>
<dbReference type="Proteomes" id="UP000322976">
    <property type="component" value="Unassembled WGS sequence"/>
</dbReference>
<dbReference type="PANTHER" id="PTHR35024:SF4">
    <property type="entry name" value="POLYMER-FORMING CYTOSKELETAL PROTEIN"/>
    <property type="match status" value="1"/>
</dbReference>
<keyword evidence="3" id="KW-1185">Reference proteome</keyword>
<evidence type="ECO:0000313" key="2">
    <source>
        <dbReference type="EMBL" id="TZE83596.1"/>
    </source>
</evidence>
<dbReference type="EMBL" id="VTPS01000001">
    <property type="protein sequence ID" value="TZE83596.1"/>
    <property type="molecule type" value="Genomic_DNA"/>
</dbReference>